<accession>A0ABV8PE71</accession>
<evidence type="ECO:0000313" key="2">
    <source>
        <dbReference type="Proteomes" id="UP001595789"/>
    </source>
</evidence>
<protein>
    <recommendedName>
        <fullName evidence="3">N-acetyltransferase domain-containing protein</fullName>
    </recommendedName>
</protein>
<comment type="caution">
    <text evidence="1">The sequence shown here is derived from an EMBL/GenBank/DDBJ whole genome shotgun (WGS) entry which is preliminary data.</text>
</comment>
<dbReference type="SUPFAM" id="SSF55729">
    <property type="entry name" value="Acyl-CoA N-acyltransferases (Nat)"/>
    <property type="match status" value="1"/>
</dbReference>
<evidence type="ECO:0008006" key="3">
    <source>
        <dbReference type="Google" id="ProtNLM"/>
    </source>
</evidence>
<dbReference type="Proteomes" id="UP001595789">
    <property type="component" value="Unassembled WGS sequence"/>
</dbReference>
<sequence length="186" mass="21405">MNYNTSNAPAISYRNRQIEASFVNHCIFEIKKPANCSIAELHQFYILLKKGNKVSLTNLHEKILSAKYLGFCYHNKKLIGISAIKKPTKAYIQAIHEKAGIIRNIHNNFLEIGYSFTREEFREKGISSNLKRMLFEKIHLYKGILFSTTATPSSQRFLKANGFNSCGNVYQGIFDDSIAYFERSYK</sequence>
<reference evidence="2" key="1">
    <citation type="journal article" date="2019" name="Int. J. Syst. Evol. Microbiol.">
        <title>The Global Catalogue of Microorganisms (GCM) 10K type strain sequencing project: providing services to taxonomists for standard genome sequencing and annotation.</title>
        <authorList>
            <consortium name="The Broad Institute Genomics Platform"/>
            <consortium name="The Broad Institute Genome Sequencing Center for Infectious Disease"/>
            <person name="Wu L."/>
            <person name="Ma J."/>
        </authorList>
    </citation>
    <scope>NUCLEOTIDE SEQUENCE [LARGE SCALE GENOMIC DNA]</scope>
    <source>
        <strain evidence="2">CCM 8691</strain>
    </source>
</reference>
<proteinExistence type="predicted"/>
<dbReference type="EMBL" id="JBHSBW010000013">
    <property type="protein sequence ID" value="MFC4212375.1"/>
    <property type="molecule type" value="Genomic_DNA"/>
</dbReference>
<keyword evidence="2" id="KW-1185">Reference proteome</keyword>
<name>A0ABV8PE71_9SPHI</name>
<dbReference type="Gene3D" id="3.40.630.30">
    <property type="match status" value="1"/>
</dbReference>
<evidence type="ECO:0000313" key="1">
    <source>
        <dbReference type="EMBL" id="MFC4212375.1"/>
    </source>
</evidence>
<gene>
    <name evidence="1" type="ORF">ACFOWA_14345</name>
</gene>
<dbReference type="RefSeq" id="WP_378986289.1">
    <property type="nucleotide sequence ID" value="NZ_JBHSBW010000013.1"/>
</dbReference>
<dbReference type="InterPro" id="IPR016181">
    <property type="entry name" value="Acyl_CoA_acyltransferase"/>
</dbReference>
<organism evidence="1 2">
    <name type="scientific">Pedobacter lithocola</name>
    <dbReference type="NCBI Taxonomy" id="1908239"/>
    <lineage>
        <taxon>Bacteria</taxon>
        <taxon>Pseudomonadati</taxon>
        <taxon>Bacteroidota</taxon>
        <taxon>Sphingobacteriia</taxon>
        <taxon>Sphingobacteriales</taxon>
        <taxon>Sphingobacteriaceae</taxon>
        <taxon>Pedobacter</taxon>
    </lineage>
</organism>